<evidence type="ECO:0000256" key="1">
    <source>
        <dbReference type="ARBA" id="ARBA00022692"/>
    </source>
</evidence>
<dbReference type="STRING" id="696762.PFRI_07730"/>
<dbReference type="Pfam" id="PF07690">
    <property type="entry name" value="MFS_1"/>
    <property type="match status" value="1"/>
</dbReference>
<organism evidence="5 6">
    <name type="scientific">Planktotalea frisia</name>
    <dbReference type="NCBI Taxonomy" id="696762"/>
    <lineage>
        <taxon>Bacteria</taxon>
        <taxon>Pseudomonadati</taxon>
        <taxon>Pseudomonadota</taxon>
        <taxon>Alphaproteobacteria</taxon>
        <taxon>Rhodobacterales</taxon>
        <taxon>Paracoccaceae</taxon>
        <taxon>Planktotalea</taxon>
    </lineage>
</organism>
<keyword evidence="1 4" id="KW-0812">Transmembrane</keyword>
<feature type="transmembrane region" description="Helical" evidence="4">
    <location>
        <begin position="355"/>
        <end position="388"/>
    </location>
</feature>
<feature type="transmembrane region" description="Helical" evidence="4">
    <location>
        <begin position="307"/>
        <end position="334"/>
    </location>
</feature>
<sequence>MHERRIPEWLRHAPAPSVRGFAVLAGTEAIARGILISVFPLIIYRALQDVGVVSKVYFFIGLSSLMIGLLVPYLIRYVPRRWVYAAGTIMFAIGALLACFEAPFAVVVGLSFTTFATVTTFVCFNAYVLDYVSKIELGKLETSRLFYSALGWTVGPVLGVFLFGWWRPAPFLIAAIAALTMLLVFLVMRLGDGKLITKSRAAPANPFAYFRRFAEQPRLITGWTFAVIRSCGWWVYVVYLPIYALENGLGEQLGGIALSISNGALFLTPLMFLVIQRRSVKKAVRVGFLISGVLFLVAGALHGTPPIAVVCLMAGSFFLILLDVCAGLPFLLAVKPSERTEMSAIYSSFRDVSGILTPGAAWLVLLVSPISGVFVAGGAGLLMAWVLANKLHPRLGQARISVEGPTKLYPSDPKRHATG</sequence>
<proteinExistence type="predicted"/>
<evidence type="ECO:0000313" key="6">
    <source>
        <dbReference type="Proteomes" id="UP000184514"/>
    </source>
</evidence>
<dbReference type="Gene3D" id="1.20.1250.20">
    <property type="entry name" value="MFS general substrate transporter like domains"/>
    <property type="match status" value="1"/>
</dbReference>
<feature type="transmembrane region" description="Helical" evidence="4">
    <location>
        <begin position="145"/>
        <end position="165"/>
    </location>
</feature>
<feature type="transmembrane region" description="Helical" evidence="4">
    <location>
        <begin position="282"/>
        <end position="301"/>
    </location>
</feature>
<gene>
    <name evidence="5" type="ORF">PFRI_07730</name>
</gene>
<dbReference type="InterPro" id="IPR011701">
    <property type="entry name" value="MFS"/>
</dbReference>
<feature type="transmembrane region" description="Helical" evidence="4">
    <location>
        <begin position="82"/>
        <end position="106"/>
    </location>
</feature>
<dbReference type="EMBL" id="MLCB01000066">
    <property type="protein sequence ID" value="OJI94991.1"/>
    <property type="molecule type" value="Genomic_DNA"/>
</dbReference>
<protein>
    <submittedName>
        <fullName evidence="5">Major facilitator superfamily protein</fullName>
    </submittedName>
</protein>
<dbReference type="AlphaFoldDB" id="A0A1L9P0I2"/>
<dbReference type="SUPFAM" id="SSF103473">
    <property type="entry name" value="MFS general substrate transporter"/>
    <property type="match status" value="1"/>
</dbReference>
<dbReference type="RefSeq" id="WP_072629433.1">
    <property type="nucleotide sequence ID" value="NZ_MLCB01000066.1"/>
</dbReference>
<keyword evidence="2 4" id="KW-1133">Transmembrane helix</keyword>
<feature type="transmembrane region" description="Helical" evidence="4">
    <location>
        <begin position="171"/>
        <end position="190"/>
    </location>
</feature>
<name>A0A1L9P0I2_9RHOB</name>
<dbReference type="Proteomes" id="UP000184514">
    <property type="component" value="Unassembled WGS sequence"/>
</dbReference>
<feature type="transmembrane region" description="Helical" evidence="4">
    <location>
        <begin position="21"/>
        <end position="44"/>
    </location>
</feature>
<dbReference type="GO" id="GO:0022857">
    <property type="term" value="F:transmembrane transporter activity"/>
    <property type="evidence" value="ECO:0007669"/>
    <property type="project" value="InterPro"/>
</dbReference>
<evidence type="ECO:0000256" key="4">
    <source>
        <dbReference type="SAM" id="Phobius"/>
    </source>
</evidence>
<feature type="transmembrane region" description="Helical" evidence="4">
    <location>
        <begin position="256"/>
        <end position="275"/>
    </location>
</feature>
<feature type="transmembrane region" description="Helical" evidence="4">
    <location>
        <begin position="56"/>
        <end position="75"/>
    </location>
</feature>
<feature type="transmembrane region" description="Helical" evidence="4">
    <location>
        <begin position="112"/>
        <end position="133"/>
    </location>
</feature>
<feature type="transmembrane region" description="Helical" evidence="4">
    <location>
        <begin position="220"/>
        <end position="244"/>
    </location>
</feature>
<dbReference type="OrthoDB" id="9808182at2"/>
<accession>A0A1L9P0I2</accession>
<comment type="caution">
    <text evidence="5">The sequence shown here is derived from an EMBL/GenBank/DDBJ whole genome shotgun (WGS) entry which is preliminary data.</text>
</comment>
<evidence type="ECO:0000313" key="5">
    <source>
        <dbReference type="EMBL" id="OJI94991.1"/>
    </source>
</evidence>
<evidence type="ECO:0000256" key="3">
    <source>
        <dbReference type="ARBA" id="ARBA00023136"/>
    </source>
</evidence>
<keyword evidence="3 4" id="KW-0472">Membrane</keyword>
<evidence type="ECO:0000256" key="2">
    <source>
        <dbReference type="ARBA" id="ARBA00022989"/>
    </source>
</evidence>
<dbReference type="InterPro" id="IPR036259">
    <property type="entry name" value="MFS_trans_sf"/>
</dbReference>
<reference evidence="5 6" key="1">
    <citation type="submission" date="2016-10" db="EMBL/GenBank/DDBJ databases">
        <title>Genome sequence of Planktotalea frisia SH6-1.</title>
        <authorList>
            <person name="Poehlein A."/>
            <person name="Bakenhus I."/>
            <person name="Voget S."/>
            <person name="Brinkhoff T."/>
            <person name="Simon M."/>
        </authorList>
    </citation>
    <scope>NUCLEOTIDE SEQUENCE [LARGE SCALE GENOMIC DNA]</scope>
    <source>
        <strain evidence="5 6">SH6-1</strain>
    </source>
</reference>
<keyword evidence="6" id="KW-1185">Reference proteome</keyword>